<sequence>MLSGNELPPVQKQPTLYKIQQNIALPATMTPKVTIQELALALTAKNHSPTLLNSDFLKYSGIVPPDWELARPPVFSPQISQVAFTNGINIVAQSNAITFIESLSTKSQEDVKIPAVIRKYVEALPRTDYQALSINPRSFITFEAGDENAAREFITSTLLSKGTWSDVGKAPVKAAVNLVYSLEQGELNLSVAEAMLQLQEADPTPAVLFSGSFQYEIAGELEGEKLQHLYKLLENWQPDLEAYREIVNVRFLGVKEVEKLPSAA</sequence>
<gene>
    <name evidence="1" type="ORF">Osc7112_6331</name>
</gene>
<protein>
    <submittedName>
        <fullName evidence="1">Uncharacterized protein</fullName>
    </submittedName>
</protein>
<keyword evidence="2" id="KW-1185">Reference proteome</keyword>
<name>K9VSK7_9CYAN</name>
<organism evidence="1 2">
    <name type="scientific">Phormidium nigroviride PCC 7112</name>
    <dbReference type="NCBI Taxonomy" id="179408"/>
    <lineage>
        <taxon>Bacteria</taxon>
        <taxon>Bacillati</taxon>
        <taxon>Cyanobacteriota</taxon>
        <taxon>Cyanophyceae</taxon>
        <taxon>Oscillatoriophycideae</taxon>
        <taxon>Oscillatoriales</taxon>
        <taxon>Oscillatoriaceae</taxon>
        <taxon>Phormidium</taxon>
    </lineage>
</organism>
<dbReference type="KEGG" id="oni:Osc7112_6331"/>
<reference evidence="1 2" key="1">
    <citation type="submission" date="2012-05" db="EMBL/GenBank/DDBJ databases">
        <title>Finished plasmid 1 of genome of Oscillatoria sp. PCC 7112.</title>
        <authorList>
            <consortium name="US DOE Joint Genome Institute"/>
            <person name="Gugger M."/>
            <person name="Coursin T."/>
            <person name="Rippka R."/>
            <person name="Tandeau De Marsac N."/>
            <person name="Huntemann M."/>
            <person name="Wei C.-L."/>
            <person name="Han J."/>
            <person name="Detter J.C."/>
            <person name="Han C."/>
            <person name="Tapia R."/>
            <person name="Davenport K."/>
            <person name="Daligault H."/>
            <person name="Erkkila T."/>
            <person name="Gu W."/>
            <person name="Munk A.C.C."/>
            <person name="Teshima H."/>
            <person name="Xu Y."/>
            <person name="Chain P."/>
            <person name="Chen A."/>
            <person name="Krypides N."/>
            <person name="Mavromatis K."/>
            <person name="Markowitz V."/>
            <person name="Szeto E."/>
            <person name="Ivanova N."/>
            <person name="Mikhailova N."/>
            <person name="Ovchinnikova G."/>
            <person name="Pagani I."/>
            <person name="Pati A."/>
            <person name="Goodwin L."/>
            <person name="Peters L."/>
            <person name="Pitluck S."/>
            <person name="Woyke T."/>
            <person name="Kerfeld C."/>
        </authorList>
    </citation>
    <scope>NUCLEOTIDE SEQUENCE [LARGE SCALE GENOMIC DNA]</scope>
    <source>
        <strain evidence="1 2">PCC 7112</strain>
        <plasmid evidence="1 2">pOSC7112.01</plasmid>
    </source>
</reference>
<evidence type="ECO:0000313" key="2">
    <source>
        <dbReference type="Proteomes" id="UP000010478"/>
    </source>
</evidence>
<proteinExistence type="predicted"/>
<evidence type="ECO:0000313" key="1">
    <source>
        <dbReference type="EMBL" id="AFZ10492.1"/>
    </source>
</evidence>
<dbReference type="HOGENOM" id="CLU_1140918_0_0_3"/>
<geneLocation type="plasmid" evidence="1 2">
    <name>pOSC7112.01</name>
</geneLocation>
<dbReference type="AlphaFoldDB" id="K9VSK7"/>
<dbReference type="Proteomes" id="UP000010478">
    <property type="component" value="Plasmid pOSC7112.01"/>
</dbReference>
<keyword evidence="1" id="KW-0614">Plasmid</keyword>
<accession>K9VSK7</accession>
<dbReference type="EMBL" id="CP003615">
    <property type="protein sequence ID" value="AFZ10492.1"/>
    <property type="molecule type" value="Genomic_DNA"/>
</dbReference>